<dbReference type="HOGENOM" id="CLU_2441753_0_0_1"/>
<keyword evidence="2" id="KW-1185">Reference proteome</keyword>
<gene>
    <name evidence="1" type="ORF">M404DRAFT_516215</name>
</gene>
<protein>
    <submittedName>
        <fullName evidence="1">Uncharacterized protein</fullName>
    </submittedName>
</protein>
<accession>A0A0C3NCN6</accession>
<dbReference type="Proteomes" id="UP000054217">
    <property type="component" value="Unassembled WGS sequence"/>
</dbReference>
<organism evidence="1 2">
    <name type="scientific">Pisolithus tinctorius Marx 270</name>
    <dbReference type="NCBI Taxonomy" id="870435"/>
    <lineage>
        <taxon>Eukaryota</taxon>
        <taxon>Fungi</taxon>
        <taxon>Dikarya</taxon>
        <taxon>Basidiomycota</taxon>
        <taxon>Agaricomycotina</taxon>
        <taxon>Agaricomycetes</taxon>
        <taxon>Agaricomycetidae</taxon>
        <taxon>Boletales</taxon>
        <taxon>Sclerodermatineae</taxon>
        <taxon>Pisolithaceae</taxon>
        <taxon>Pisolithus</taxon>
    </lineage>
</organism>
<dbReference type="EMBL" id="KN832180">
    <property type="protein sequence ID" value="KIN93328.1"/>
    <property type="molecule type" value="Genomic_DNA"/>
</dbReference>
<name>A0A0C3NCN6_PISTI</name>
<proteinExistence type="predicted"/>
<reference evidence="2" key="2">
    <citation type="submission" date="2015-01" db="EMBL/GenBank/DDBJ databases">
        <title>Evolutionary Origins and Diversification of the Mycorrhizal Mutualists.</title>
        <authorList>
            <consortium name="DOE Joint Genome Institute"/>
            <consortium name="Mycorrhizal Genomics Consortium"/>
            <person name="Kohler A."/>
            <person name="Kuo A."/>
            <person name="Nagy L.G."/>
            <person name="Floudas D."/>
            <person name="Copeland A."/>
            <person name="Barry K.W."/>
            <person name="Cichocki N."/>
            <person name="Veneault-Fourrey C."/>
            <person name="LaButti K."/>
            <person name="Lindquist E.A."/>
            <person name="Lipzen A."/>
            <person name="Lundell T."/>
            <person name="Morin E."/>
            <person name="Murat C."/>
            <person name="Riley R."/>
            <person name="Ohm R."/>
            <person name="Sun H."/>
            <person name="Tunlid A."/>
            <person name="Henrissat B."/>
            <person name="Grigoriev I.V."/>
            <person name="Hibbett D.S."/>
            <person name="Martin F."/>
        </authorList>
    </citation>
    <scope>NUCLEOTIDE SEQUENCE [LARGE SCALE GENOMIC DNA]</scope>
    <source>
        <strain evidence="2">Marx 270</strain>
    </source>
</reference>
<dbReference type="InParanoid" id="A0A0C3NCN6"/>
<reference evidence="1 2" key="1">
    <citation type="submission" date="2014-04" db="EMBL/GenBank/DDBJ databases">
        <authorList>
            <consortium name="DOE Joint Genome Institute"/>
            <person name="Kuo A."/>
            <person name="Kohler A."/>
            <person name="Costa M.D."/>
            <person name="Nagy L.G."/>
            <person name="Floudas D."/>
            <person name="Copeland A."/>
            <person name="Barry K.W."/>
            <person name="Cichocki N."/>
            <person name="Veneault-Fourrey C."/>
            <person name="LaButti K."/>
            <person name="Lindquist E.A."/>
            <person name="Lipzen A."/>
            <person name="Lundell T."/>
            <person name="Morin E."/>
            <person name="Murat C."/>
            <person name="Sun H."/>
            <person name="Tunlid A."/>
            <person name="Henrissat B."/>
            <person name="Grigoriev I.V."/>
            <person name="Hibbett D.S."/>
            <person name="Martin F."/>
            <person name="Nordberg H.P."/>
            <person name="Cantor M.N."/>
            <person name="Hua S.X."/>
        </authorList>
    </citation>
    <scope>NUCLEOTIDE SEQUENCE [LARGE SCALE GENOMIC DNA]</scope>
    <source>
        <strain evidence="1 2">Marx 270</strain>
    </source>
</reference>
<evidence type="ECO:0000313" key="2">
    <source>
        <dbReference type="Proteomes" id="UP000054217"/>
    </source>
</evidence>
<evidence type="ECO:0000313" key="1">
    <source>
        <dbReference type="EMBL" id="KIN93328.1"/>
    </source>
</evidence>
<sequence>MASWLSSFWQGTGTGVYAEQKHRVQVSICMYEIVDPYPSVVFCINAKLAPQQVLQFGFGSIVSRTVRSASRLVLRCLPDVNLHLADQVFG</sequence>
<dbReference type="AlphaFoldDB" id="A0A0C3NCN6"/>